<evidence type="ECO:0000313" key="1">
    <source>
        <dbReference type="EMBL" id="KGA97222.1"/>
    </source>
</evidence>
<reference evidence="1 2" key="1">
    <citation type="journal article" date="2014" name="Genome Announc.">
        <title>Draft Genome Sequence of Bacillus alcalophilus AV1934, a Classic Alkaliphile Isolated from Human Feces in 1934.</title>
        <authorList>
            <person name="Attie O."/>
            <person name="Jayaprakash A."/>
            <person name="Shah H."/>
            <person name="Paulsen I.T."/>
            <person name="Morino M."/>
            <person name="Takahashi Y."/>
            <person name="Narumi I."/>
            <person name="Sachidanandam R."/>
            <person name="Satoh K."/>
            <person name="Ito M."/>
            <person name="Krulwich T.A."/>
        </authorList>
    </citation>
    <scope>NUCLEOTIDE SEQUENCE [LARGE SCALE GENOMIC DNA]</scope>
    <source>
        <strain evidence="1 2">AV1934</strain>
    </source>
</reference>
<organism evidence="1 2">
    <name type="scientific">Alkalihalobacillus alcalophilus ATCC 27647 = CGMCC 1.3604</name>
    <dbReference type="NCBI Taxonomy" id="1218173"/>
    <lineage>
        <taxon>Bacteria</taxon>
        <taxon>Bacillati</taxon>
        <taxon>Bacillota</taxon>
        <taxon>Bacilli</taxon>
        <taxon>Bacillales</taxon>
        <taxon>Bacillaceae</taxon>
        <taxon>Alkalihalobacillus</taxon>
    </lineage>
</organism>
<dbReference type="PANTHER" id="PTHR41317:SF1">
    <property type="entry name" value="PD-(D_E)XK NUCLEASE FAMILY TRANSPOSASE"/>
    <property type="match status" value="1"/>
</dbReference>
<dbReference type="Pfam" id="PF12784">
    <property type="entry name" value="PDDEXK_2"/>
    <property type="match status" value="1"/>
</dbReference>
<dbReference type="STRING" id="1218173.BALCAV_0211480"/>
<name>A0A094YUR7_ALKAL</name>
<dbReference type="RefSeq" id="WP_040323885.1">
    <property type="nucleotide sequence ID" value="NZ_ALPT02000034.1"/>
</dbReference>
<comment type="caution">
    <text evidence="1">The sequence shown here is derived from an EMBL/GenBank/DDBJ whole genome shotgun (WGS) entry which is preliminary data.</text>
</comment>
<sequence>MSGQTPIKWLKPKNDFVFKLLFGSEDEASNQLLLAFLNDVFDVPEGQSLVKVEVLNPTLNKESLEDKESILDVRAKVLGHGYINIEIQLSNQKNIYKRSLYYASKLYEGQLGEGGEYIELTKVVAINLIDFRFFPSDSYRSCYRLREDHTLEAYPDDLMKLYFFEMPKFKILDQKGEVAPNDRMAKWLRFLTNSDESRWEEMAKQDPMLEIGVDKLRIASMDPKIRMQYEAREKALKDMASLRGEGRQEGKQEERERMAIRMLEKEMDLDLIMELTRLSHVELIELRNKLNS</sequence>
<dbReference type="PANTHER" id="PTHR41317">
    <property type="entry name" value="PD-(D_E)XK NUCLEASE FAMILY TRANSPOSASE"/>
    <property type="match status" value="1"/>
</dbReference>
<dbReference type="EMBL" id="ALPT02000034">
    <property type="protein sequence ID" value="KGA97222.1"/>
    <property type="molecule type" value="Genomic_DNA"/>
</dbReference>
<dbReference type="eggNOG" id="COG5464">
    <property type="taxonomic scope" value="Bacteria"/>
</dbReference>
<dbReference type="AlphaFoldDB" id="A0A094YUR7"/>
<evidence type="ECO:0008006" key="3">
    <source>
        <dbReference type="Google" id="ProtNLM"/>
    </source>
</evidence>
<dbReference type="Proteomes" id="UP000002754">
    <property type="component" value="Unassembled WGS sequence"/>
</dbReference>
<proteinExistence type="predicted"/>
<protein>
    <recommendedName>
        <fullName evidence="3">Transposase</fullName>
    </recommendedName>
</protein>
<gene>
    <name evidence="1" type="ORF">BALCAV_0211480</name>
</gene>
<dbReference type="NCBIfam" id="TIGR01784">
    <property type="entry name" value="T_den_put_tspse"/>
    <property type="match status" value="1"/>
</dbReference>
<dbReference type="InterPro" id="IPR010106">
    <property type="entry name" value="RpnA"/>
</dbReference>
<evidence type="ECO:0000313" key="2">
    <source>
        <dbReference type="Proteomes" id="UP000002754"/>
    </source>
</evidence>
<accession>A0A094YUR7</accession>
<keyword evidence="2" id="KW-1185">Reference proteome</keyword>